<evidence type="ECO:0000313" key="2">
    <source>
        <dbReference type="EMBL" id="EMA50514.1"/>
    </source>
</evidence>
<evidence type="ECO:0000256" key="1">
    <source>
        <dbReference type="SAM" id="MobiDB-lite"/>
    </source>
</evidence>
<evidence type="ECO:0000313" key="3">
    <source>
        <dbReference type="Proteomes" id="UP000011568"/>
    </source>
</evidence>
<protein>
    <submittedName>
        <fullName evidence="2">Uncharacterized protein</fullName>
    </submittedName>
</protein>
<dbReference type="RefSeq" id="WP_004051318.1">
    <property type="nucleotide sequence ID" value="NZ_AOMC01000024.1"/>
</dbReference>
<sequence>MDGFTSESGPFLDDGVAEVPTAQDDPEIQLTERVRAGDVPVVVDRGDVVLDALFDLAASFLRRDDAGFGRRGKRVLA</sequence>
<organism evidence="2 3">
    <name type="scientific">Halococcus morrhuae DSM 1307</name>
    <dbReference type="NCBI Taxonomy" id="931277"/>
    <lineage>
        <taxon>Archaea</taxon>
        <taxon>Methanobacteriati</taxon>
        <taxon>Methanobacteriota</taxon>
        <taxon>Stenosarchaea group</taxon>
        <taxon>Halobacteria</taxon>
        <taxon>Halobacteriales</taxon>
        <taxon>Halococcaceae</taxon>
        <taxon>Halococcus</taxon>
    </lineage>
</organism>
<dbReference type="Proteomes" id="UP000011568">
    <property type="component" value="Unassembled WGS sequence"/>
</dbReference>
<dbReference type="AlphaFoldDB" id="M0N0B9"/>
<proteinExistence type="predicted"/>
<name>M0N0B9_HALMO</name>
<dbReference type="EMBL" id="AOMC01000024">
    <property type="protein sequence ID" value="EMA50514.1"/>
    <property type="molecule type" value="Genomic_DNA"/>
</dbReference>
<feature type="region of interest" description="Disordered" evidence="1">
    <location>
        <begin position="1"/>
        <end position="22"/>
    </location>
</feature>
<gene>
    <name evidence="2" type="ORF">C448_01309</name>
</gene>
<comment type="caution">
    <text evidence="2">The sequence shown here is derived from an EMBL/GenBank/DDBJ whole genome shotgun (WGS) entry which is preliminary data.</text>
</comment>
<keyword evidence="3" id="KW-1185">Reference proteome</keyword>
<accession>M0N0B9</accession>
<reference evidence="2 3" key="1">
    <citation type="journal article" date="2014" name="PLoS Genet.">
        <title>Phylogenetically driven sequencing of extremely halophilic archaea reveals strategies for static and dynamic osmo-response.</title>
        <authorList>
            <person name="Becker E.A."/>
            <person name="Seitzer P.M."/>
            <person name="Tritt A."/>
            <person name="Larsen D."/>
            <person name="Krusor M."/>
            <person name="Yao A.I."/>
            <person name="Wu D."/>
            <person name="Madern D."/>
            <person name="Eisen J.A."/>
            <person name="Darling A.E."/>
            <person name="Facciotti M.T."/>
        </authorList>
    </citation>
    <scope>NUCLEOTIDE SEQUENCE [LARGE SCALE GENOMIC DNA]</scope>
    <source>
        <strain evidence="2 3">DSM 1307</strain>
    </source>
</reference>